<organism evidence="2 3">
    <name type="scientific">Vigna unguiculata</name>
    <name type="common">Cowpea</name>
    <dbReference type="NCBI Taxonomy" id="3917"/>
    <lineage>
        <taxon>Eukaryota</taxon>
        <taxon>Viridiplantae</taxon>
        <taxon>Streptophyta</taxon>
        <taxon>Embryophyta</taxon>
        <taxon>Tracheophyta</taxon>
        <taxon>Spermatophyta</taxon>
        <taxon>Magnoliopsida</taxon>
        <taxon>eudicotyledons</taxon>
        <taxon>Gunneridae</taxon>
        <taxon>Pentapetalae</taxon>
        <taxon>rosids</taxon>
        <taxon>fabids</taxon>
        <taxon>Fabales</taxon>
        <taxon>Fabaceae</taxon>
        <taxon>Papilionoideae</taxon>
        <taxon>50 kb inversion clade</taxon>
        <taxon>NPAAA clade</taxon>
        <taxon>indigoferoid/millettioid clade</taxon>
        <taxon>Phaseoleae</taxon>
        <taxon>Vigna</taxon>
    </lineage>
</organism>
<feature type="region of interest" description="Disordered" evidence="1">
    <location>
        <begin position="1"/>
        <end position="31"/>
    </location>
</feature>
<evidence type="ECO:0000313" key="2">
    <source>
        <dbReference type="EMBL" id="QCE10468.1"/>
    </source>
</evidence>
<dbReference type="Proteomes" id="UP000501690">
    <property type="component" value="Linkage Group LG10"/>
</dbReference>
<gene>
    <name evidence="2" type="ORF">DEO72_LG10g1698</name>
</gene>
<name>A0A4D6NAX5_VIGUN</name>
<proteinExistence type="predicted"/>
<feature type="compositionally biased region" description="Basic residues" evidence="1">
    <location>
        <begin position="9"/>
        <end position="19"/>
    </location>
</feature>
<accession>A0A4D6NAX5</accession>
<protein>
    <submittedName>
        <fullName evidence="2">Uncharacterized protein</fullName>
    </submittedName>
</protein>
<evidence type="ECO:0000313" key="3">
    <source>
        <dbReference type="Proteomes" id="UP000501690"/>
    </source>
</evidence>
<dbReference type="EMBL" id="CP039354">
    <property type="protein sequence ID" value="QCE10468.1"/>
    <property type="molecule type" value="Genomic_DNA"/>
</dbReference>
<dbReference type="AlphaFoldDB" id="A0A4D6NAX5"/>
<keyword evidence="3" id="KW-1185">Reference proteome</keyword>
<sequence length="67" mass="7758">MAAATSLVARRRREQRKRCSSVSHGNKRYSGEQCRCRRLQTSESGCRHRWRLCRKHGCVLNVIGGRT</sequence>
<reference evidence="2 3" key="1">
    <citation type="submission" date="2019-04" db="EMBL/GenBank/DDBJ databases">
        <title>An improved genome assembly and genetic linkage map for asparagus bean, Vigna unguiculata ssp. sesquipedialis.</title>
        <authorList>
            <person name="Xia Q."/>
            <person name="Zhang R."/>
            <person name="Dong Y."/>
        </authorList>
    </citation>
    <scope>NUCLEOTIDE SEQUENCE [LARGE SCALE GENOMIC DNA]</scope>
    <source>
        <tissue evidence="2">Leaf</tissue>
    </source>
</reference>
<evidence type="ECO:0000256" key="1">
    <source>
        <dbReference type="SAM" id="MobiDB-lite"/>
    </source>
</evidence>